<dbReference type="PROSITE" id="PS50002">
    <property type="entry name" value="SH3"/>
    <property type="match status" value="1"/>
</dbReference>
<dbReference type="PANTHER" id="PTHR12845:SF5">
    <property type="entry name" value="EPHEXIN, ISOFORM D"/>
    <property type="match status" value="1"/>
</dbReference>
<dbReference type="EMBL" id="UZAN01039472">
    <property type="protein sequence ID" value="VDP65768.1"/>
    <property type="molecule type" value="Genomic_DNA"/>
</dbReference>
<dbReference type="OrthoDB" id="27593at2759"/>
<keyword evidence="1 2" id="KW-0728">SH3 domain</keyword>
<protein>
    <submittedName>
        <fullName evidence="7">SH3 domain-containing protein</fullName>
    </submittedName>
</protein>
<dbReference type="PANTHER" id="PTHR12845">
    <property type="entry name" value="GUANINE NUCLEOTIDE EXCHANGE FACTOR"/>
    <property type="match status" value="1"/>
</dbReference>
<dbReference type="GO" id="GO:0005085">
    <property type="term" value="F:guanyl-nucleotide exchange factor activity"/>
    <property type="evidence" value="ECO:0007669"/>
    <property type="project" value="InterPro"/>
</dbReference>
<reference evidence="5 6" key="2">
    <citation type="submission" date="2018-11" db="EMBL/GenBank/DDBJ databases">
        <authorList>
            <consortium name="Pathogen Informatics"/>
        </authorList>
    </citation>
    <scope>NUCLEOTIDE SEQUENCE [LARGE SCALE GENOMIC DNA]</scope>
    <source>
        <strain evidence="5 6">Egypt</strain>
    </source>
</reference>
<name>A0A183A5H5_9TREM</name>
<dbReference type="InterPro" id="IPR036028">
    <property type="entry name" value="SH3-like_dom_sf"/>
</dbReference>
<dbReference type="SUPFAM" id="SSF50729">
    <property type="entry name" value="PH domain-like"/>
    <property type="match status" value="1"/>
</dbReference>
<dbReference type="Pfam" id="PF00018">
    <property type="entry name" value="SH3_1"/>
    <property type="match status" value="1"/>
</dbReference>
<sequence>MMSVAIDNRYLIKEGDLRLMTVQRTMGSAFHRKFSSIMRQKAVNASLFLFNDLFMIAKKRSNQRLMVDEHCPLSWIRVEVDPSPFDINIVKYYPAGTLGANGNPKTAPGPGTVTAVGRLHSQAVDSQFGNEINGHSDDRNSPRNRESETIKRAMSIPTETGDMTMFPFRLIIESPNHPRSVYNLQAKTLSERERWIDALSPKRYGIAENLVYKVWDCPQVLITRSHSTNEGDELELKEGDQASILVSLNDSPDQGWYKGMLSDGRIGWFPSGICVEVQDALMKRENMRNFMLLEEARAAYRIRKAREQFSEFPRLKDVARSRVTASEQVER</sequence>
<dbReference type="InterPro" id="IPR047271">
    <property type="entry name" value="Ephexin-like"/>
</dbReference>
<evidence type="ECO:0000259" key="4">
    <source>
        <dbReference type="PROSITE" id="PS50002"/>
    </source>
</evidence>
<feature type="region of interest" description="Disordered" evidence="3">
    <location>
        <begin position="128"/>
        <end position="149"/>
    </location>
</feature>
<dbReference type="SMART" id="SM00326">
    <property type="entry name" value="SH3"/>
    <property type="match status" value="1"/>
</dbReference>
<keyword evidence="6" id="KW-1185">Reference proteome</keyword>
<dbReference type="SMART" id="SM00233">
    <property type="entry name" value="PH"/>
    <property type="match status" value="1"/>
</dbReference>
<dbReference type="InterPro" id="IPR001452">
    <property type="entry name" value="SH3_domain"/>
</dbReference>
<organism evidence="7">
    <name type="scientific">Echinostoma caproni</name>
    <dbReference type="NCBI Taxonomy" id="27848"/>
    <lineage>
        <taxon>Eukaryota</taxon>
        <taxon>Metazoa</taxon>
        <taxon>Spiralia</taxon>
        <taxon>Lophotrochozoa</taxon>
        <taxon>Platyhelminthes</taxon>
        <taxon>Trematoda</taxon>
        <taxon>Digenea</taxon>
        <taxon>Plagiorchiida</taxon>
        <taxon>Echinostomata</taxon>
        <taxon>Echinostomatoidea</taxon>
        <taxon>Echinostomatidae</taxon>
        <taxon>Echinostoma</taxon>
    </lineage>
</organism>
<reference evidence="7" key="1">
    <citation type="submission" date="2016-06" db="UniProtKB">
        <authorList>
            <consortium name="WormBaseParasite"/>
        </authorList>
    </citation>
    <scope>IDENTIFICATION</scope>
</reference>
<dbReference type="AlphaFoldDB" id="A0A183A5H5"/>
<dbReference type="InterPro" id="IPR011993">
    <property type="entry name" value="PH-like_dom_sf"/>
</dbReference>
<feature type="compositionally biased region" description="Basic and acidic residues" evidence="3">
    <location>
        <begin position="134"/>
        <end position="149"/>
    </location>
</feature>
<dbReference type="WBParaSite" id="ECPE_0000221001-mRNA-1">
    <property type="protein sequence ID" value="ECPE_0000221001-mRNA-1"/>
    <property type="gene ID" value="ECPE_0000221001"/>
</dbReference>
<evidence type="ECO:0000313" key="5">
    <source>
        <dbReference type="EMBL" id="VDP65768.1"/>
    </source>
</evidence>
<dbReference type="InterPro" id="IPR001849">
    <property type="entry name" value="PH_domain"/>
</dbReference>
<evidence type="ECO:0000256" key="3">
    <source>
        <dbReference type="SAM" id="MobiDB-lite"/>
    </source>
</evidence>
<dbReference type="SUPFAM" id="SSF50044">
    <property type="entry name" value="SH3-domain"/>
    <property type="match status" value="1"/>
</dbReference>
<evidence type="ECO:0000313" key="7">
    <source>
        <dbReference type="WBParaSite" id="ECPE_0000221001-mRNA-1"/>
    </source>
</evidence>
<evidence type="ECO:0000256" key="2">
    <source>
        <dbReference type="PROSITE-ProRule" id="PRU00192"/>
    </source>
</evidence>
<feature type="domain" description="SH3" evidence="4">
    <location>
        <begin position="215"/>
        <end position="279"/>
    </location>
</feature>
<dbReference type="Gene3D" id="2.30.30.40">
    <property type="entry name" value="SH3 Domains"/>
    <property type="match status" value="1"/>
</dbReference>
<accession>A0A183A5H5</accession>
<gene>
    <name evidence="5" type="ORF">ECPE_LOCUS2210</name>
</gene>
<dbReference type="Proteomes" id="UP000272942">
    <property type="component" value="Unassembled WGS sequence"/>
</dbReference>
<proteinExistence type="predicted"/>
<evidence type="ECO:0000256" key="1">
    <source>
        <dbReference type="ARBA" id="ARBA00022443"/>
    </source>
</evidence>
<evidence type="ECO:0000313" key="6">
    <source>
        <dbReference type="Proteomes" id="UP000272942"/>
    </source>
</evidence>
<dbReference type="Gene3D" id="2.30.29.30">
    <property type="entry name" value="Pleckstrin-homology domain (PH domain)/Phosphotyrosine-binding domain (PTB)"/>
    <property type="match status" value="1"/>
</dbReference>